<dbReference type="Proteomes" id="UP000636479">
    <property type="component" value="Unassembled WGS sequence"/>
</dbReference>
<evidence type="ECO:0000256" key="1">
    <source>
        <dbReference type="SAM" id="MobiDB-lite"/>
    </source>
</evidence>
<dbReference type="OrthoDB" id="10666681at2759"/>
<organism evidence="2 3">
    <name type="scientific">Mycena indigotica</name>
    <dbReference type="NCBI Taxonomy" id="2126181"/>
    <lineage>
        <taxon>Eukaryota</taxon>
        <taxon>Fungi</taxon>
        <taxon>Dikarya</taxon>
        <taxon>Basidiomycota</taxon>
        <taxon>Agaricomycotina</taxon>
        <taxon>Agaricomycetes</taxon>
        <taxon>Agaricomycetidae</taxon>
        <taxon>Agaricales</taxon>
        <taxon>Marasmiineae</taxon>
        <taxon>Mycenaceae</taxon>
        <taxon>Mycena</taxon>
    </lineage>
</organism>
<keyword evidence="3" id="KW-1185">Reference proteome</keyword>
<feature type="compositionally biased region" description="Basic and acidic residues" evidence="1">
    <location>
        <begin position="173"/>
        <end position="190"/>
    </location>
</feature>
<evidence type="ECO:0000313" key="3">
    <source>
        <dbReference type="Proteomes" id="UP000636479"/>
    </source>
</evidence>
<gene>
    <name evidence="2" type="ORF">MIND_00597600</name>
</gene>
<feature type="compositionally biased region" description="Polar residues" evidence="1">
    <location>
        <begin position="226"/>
        <end position="236"/>
    </location>
</feature>
<feature type="compositionally biased region" description="Polar residues" evidence="1">
    <location>
        <begin position="44"/>
        <end position="59"/>
    </location>
</feature>
<reference evidence="2" key="1">
    <citation type="submission" date="2020-05" db="EMBL/GenBank/DDBJ databases">
        <title>Mycena genomes resolve the evolution of fungal bioluminescence.</title>
        <authorList>
            <person name="Tsai I.J."/>
        </authorList>
    </citation>
    <scope>NUCLEOTIDE SEQUENCE</scope>
    <source>
        <strain evidence="2">171206Taipei</strain>
    </source>
</reference>
<feature type="compositionally biased region" description="Basic and acidic residues" evidence="1">
    <location>
        <begin position="237"/>
        <end position="246"/>
    </location>
</feature>
<accession>A0A8H6SRQ4</accession>
<dbReference type="GeneID" id="59345249"/>
<sequence length="503" mass="53819">MEADSWTSDFLEMEPSLPGVIWQASQSANPVYRRLQAEAESAVLRTSLSQPDLSSQPTPSIRPWFEDKLNSAPIASTSMTRRNSTAGHQRRQRARHSAPSLTSTASESSISHSAQAQAAQIFDLGRADLTQVLKSVVAKTDENIAERSLRMGLKKQTRLNIGSGGRPASVIEHSGKGKGKERERDRRSDGRGSASISNRPPLSSTSIPQSFAPAPNSADDPLFFSPSRTNTASTSFGRRDANHSMELDADIELMPPPPVPAKQSTMSTGGGSKLQALTPALIASKTNSPPVRREPPSILQHSQREAKLHPKLLEQQEKKRNGTTRTQSESKSKPKSMPAPAVEVPLPSQSQPLPHRLARAGPPALGMRRSHSGPVGMVSGGLASSQAQLRKPYKAPLKSMSMANSVDVGCATPVTSGSTKSSSSRSSSSRKTDSSPYTTNATPPPSTPAESTTPSPIDRCSNVNPPNPKEPSSDDAMFDVSNSSFDMDELEKVMKNYDTAVDG</sequence>
<comment type="caution">
    <text evidence="2">The sequence shown here is derived from an EMBL/GenBank/DDBJ whole genome shotgun (WGS) entry which is preliminary data.</text>
</comment>
<dbReference type="EMBL" id="JACAZF010000005">
    <property type="protein sequence ID" value="KAF7303682.1"/>
    <property type="molecule type" value="Genomic_DNA"/>
</dbReference>
<feature type="compositionally biased region" description="Low complexity" evidence="1">
    <location>
        <begin position="416"/>
        <end position="441"/>
    </location>
</feature>
<feature type="compositionally biased region" description="Low complexity" evidence="1">
    <location>
        <begin position="97"/>
        <end position="112"/>
    </location>
</feature>
<name>A0A8H6SRQ4_9AGAR</name>
<evidence type="ECO:0000313" key="2">
    <source>
        <dbReference type="EMBL" id="KAF7303682.1"/>
    </source>
</evidence>
<protein>
    <submittedName>
        <fullName evidence="2">DUF3533 domain-containing protein</fullName>
    </submittedName>
</protein>
<feature type="region of interest" description="Disordered" evidence="1">
    <location>
        <begin position="43"/>
        <end position="112"/>
    </location>
</feature>
<feature type="compositionally biased region" description="Basic and acidic residues" evidence="1">
    <location>
        <begin position="302"/>
        <end position="320"/>
    </location>
</feature>
<feature type="region of interest" description="Disordered" evidence="1">
    <location>
        <begin position="155"/>
        <end position="395"/>
    </location>
</feature>
<proteinExistence type="predicted"/>
<feature type="region of interest" description="Disordered" evidence="1">
    <location>
        <begin position="408"/>
        <end position="487"/>
    </location>
</feature>
<dbReference type="AlphaFoldDB" id="A0A8H6SRQ4"/>
<dbReference type="RefSeq" id="XP_037220654.1">
    <property type="nucleotide sequence ID" value="XM_037362733.1"/>
</dbReference>
<feature type="compositionally biased region" description="Polar residues" evidence="1">
    <location>
        <begin position="73"/>
        <end position="87"/>
    </location>
</feature>
<feature type="compositionally biased region" description="Polar residues" evidence="1">
    <location>
        <begin position="194"/>
        <end position="209"/>
    </location>
</feature>